<dbReference type="SMART" id="SM01038">
    <property type="entry name" value="Bgal_small_N"/>
    <property type="match status" value="1"/>
</dbReference>
<dbReference type="InterPro" id="IPR006102">
    <property type="entry name" value="Ig-like_GH2"/>
</dbReference>
<comment type="similarity">
    <text evidence="2">Belongs to the glycosyl hydrolase 2 family.</text>
</comment>
<accession>A0A1E7ZEM1</accession>
<dbReference type="SUPFAM" id="SSF49303">
    <property type="entry name" value="beta-Galactosidase/glucuronidase domain"/>
    <property type="match status" value="2"/>
</dbReference>
<dbReference type="InterPro" id="IPR011013">
    <property type="entry name" value="Gal_mutarotase_sf_dom"/>
</dbReference>
<dbReference type="PRINTS" id="PR00132">
    <property type="entry name" value="GLHYDRLASE2"/>
</dbReference>
<comment type="catalytic activity">
    <reaction evidence="1">
        <text>Hydrolysis of terminal non-reducing beta-D-galactose residues in beta-D-galactosides.</text>
        <dbReference type="EC" id="3.2.1.23"/>
    </reaction>
</comment>
<dbReference type="EMBL" id="MDHN01000009">
    <property type="protein sequence ID" value="OFC71965.1"/>
    <property type="molecule type" value="Genomic_DNA"/>
</dbReference>
<dbReference type="EC" id="3.2.1.23" evidence="3"/>
<evidence type="ECO:0000259" key="8">
    <source>
        <dbReference type="SMART" id="SM01038"/>
    </source>
</evidence>
<dbReference type="SUPFAM" id="SSF51445">
    <property type="entry name" value="(Trans)glycosidases"/>
    <property type="match status" value="1"/>
</dbReference>
<dbReference type="Pfam" id="PF02836">
    <property type="entry name" value="Glyco_hydro_2_C"/>
    <property type="match status" value="1"/>
</dbReference>
<dbReference type="InterPro" id="IPR006104">
    <property type="entry name" value="Glyco_hydro_2_N"/>
</dbReference>
<keyword evidence="4" id="KW-0378">Hydrolase</keyword>
<feature type="compositionally biased region" description="Polar residues" evidence="7">
    <location>
        <begin position="1"/>
        <end position="14"/>
    </location>
</feature>
<comment type="caution">
    <text evidence="9">The sequence shown here is derived from an EMBL/GenBank/DDBJ whole genome shotgun (WGS) entry which is preliminary data.</text>
</comment>
<dbReference type="GO" id="GO:0009341">
    <property type="term" value="C:beta-galactosidase complex"/>
    <property type="evidence" value="ECO:0007669"/>
    <property type="project" value="InterPro"/>
</dbReference>
<organism evidence="9 10">
    <name type="scientific">Alteromonas confluentis</name>
    <dbReference type="NCBI Taxonomy" id="1656094"/>
    <lineage>
        <taxon>Bacteria</taxon>
        <taxon>Pseudomonadati</taxon>
        <taxon>Pseudomonadota</taxon>
        <taxon>Gammaproteobacteria</taxon>
        <taxon>Alteromonadales</taxon>
        <taxon>Alteromonadaceae</taxon>
        <taxon>Alteromonas/Salinimonas group</taxon>
        <taxon>Alteromonas</taxon>
    </lineage>
</organism>
<dbReference type="STRING" id="1656094.BFC18_05750"/>
<dbReference type="Pfam" id="PF02929">
    <property type="entry name" value="Bgal_small_N"/>
    <property type="match status" value="1"/>
</dbReference>
<dbReference type="InterPro" id="IPR006103">
    <property type="entry name" value="Glyco_hydro_2_cat"/>
</dbReference>
<dbReference type="InterPro" id="IPR008979">
    <property type="entry name" value="Galactose-bd-like_sf"/>
</dbReference>
<evidence type="ECO:0000256" key="5">
    <source>
        <dbReference type="ARBA" id="ARBA00023295"/>
    </source>
</evidence>
<dbReference type="InterPro" id="IPR036156">
    <property type="entry name" value="Beta-gal/glucu_dom_sf"/>
</dbReference>
<dbReference type="Pfam" id="PF02837">
    <property type="entry name" value="Glyco_hydro_2_N"/>
    <property type="match status" value="1"/>
</dbReference>
<feature type="region of interest" description="Disordered" evidence="7">
    <location>
        <begin position="1"/>
        <end position="23"/>
    </location>
</feature>
<dbReference type="GO" id="GO:0030246">
    <property type="term" value="F:carbohydrate binding"/>
    <property type="evidence" value="ECO:0007669"/>
    <property type="project" value="InterPro"/>
</dbReference>
<dbReference type="Gene3D" id="3.20.20.80">
    <property type="entry name" value="Glycosidases"/>
    <property type="match status" value="1"/>
</dbReference>
<dbReference type="InterPro" id="IPR013783">
    <property type="entry name" value="Ig-like_fold"/>
</dbReference>
<evidence type="ECO:0000313" key="9">
    <source>
        <dbReference type="EMBL" id="OFC71965.1"/>
    </source>
</evidence>
<dbReference type="AlphaFoldDB" id="A0A1E7ZEM1"/>
<dbReference type="InterPro" id="IPR032312">
    <property type="entry name" value="LacZ_4"/>
</dbReference>
<keyword evidence="5" id="KW-0326">Glycosidase</keyword>
<dbReference type="GO" id="GO:0005990">
    <property type="term" value="P:lactose catabolic process"/>
    <property type="evidence" value="ECO:0007669"/>
    <property type="project" value="TreeGrafter"/>
</dbReference>
<dbReference type="InterPro" id="IPR050347">
    <property type="entry name" value="Bact_Beta-galactosidase"/>
</dbReference>
<dbReference type="Gene3D" id="2.60.40.10">
    <property type="entry name" value="Immunoglobulins"/>
    <property type="match status" value="2"/>
</dbReference>
<name>A0A1E7ZEM1_9ALTE</name>
<dbReference type="Pfam" id="PF16353">
    <property type="entry name" value="LacZ_4"/>
    <property type="match status" value="1"/>
</dbReference>
<gene>
    <name evidence="9" type="ORF">BFC18_05750</name>
</gene>
<evidence type="ECO:0000256" key="6">
    <source>
        <dbReference type="ARBA" id="ARBA00032230"/>
    </source>
</evidence>
<evidence type="ECO:0000256" key="2">
    <source>
        <dbReference type="ARBA" id="ARBA00007401"/>
    </source>
</evidence>
<dbReference type="PANTHER" id="PTHR46323:SF2">
    <property type="entry name" value="BETA-GALACTOSIDASE"/>
    <property type="match status" value="1"/>
</dbReference>
<evidence type="ECO:0000256" key="3">
    <source>
        <dbReference type="ARBA" id="ARBA00012756"/>
    </source>
</evidence>
<dbReference type="InterPro" id="IPR006101">
    <property type="entry name" value="Glyco_hydro_2"/>
</dbReference>
<dbReference type="Pfam" id="PF00703">
    <property type="entry name" value="Glyco_hydro_2"/>
    <property type="match status" value="1"/>
</dbReference>
<dbReference type="InterPro" id="IPR004199">
    <property type="entry name" value="B-gal_small/dom_5"/>
</dbReference>
<dbReference type="GO" id="GO:0004565">
    <property type="term" value="F:beta-galactosidase activity"/>
    <property type="evidence" value="ECO:0007669"/>
    <property type="project" value="UniProtKB-EC"/>
</dbReference>
<evidence type="ECO:0000256" key="7">
    <source>
        <dbReference type="SAM" id="MobiDB-lite"/>
    </source>
</evidence>
<dbReference type="SUPFAM" id="SSF49785">
    <property type="entry name" value="Galactose-binding domain-like"/>
    <property type="match status" value="1"/>
</dbReference>
<dbReference type="InterPro" id="IPR017853">
    <property type="entry name" value="GH"/>
</dbReference>
<proteinExistence type="inferred from homology"/>
<evidence type="ECO:0000313" key="10">
    <source>
        <dbReference type="Proteomes" id="UP000175691"/>
    </source>
</evidence>
<dbReference type="Gene3D" id="2.70.98.10">
    <property type="match status" value="1"/>
</dbReference>
<evidence type="ECO:0000256" key="1">
    <source>
        <dbReference type="ARBA" id="ARBA00001412"/>
    </source>
</evidence>
<feature type="domain" description="Beta galactosidase small chain/" evidence="8">
    <location>
        <begin position="750"/>
        <end position="1024"/>
    </location>
</feature>
<dbReference type="PANTHER" id="PTHR46323">
    <property type="entry name" value="BETA-GALACTOSIDASE"/>
    <property type="match status" value="1"/>
</dbReference>
<dbReference type="InterPro" id="IPR014718">
    <property type="entry name" value="GH-type_carb-bd"/>
</dbReference>
<evidence type="ECO:0000256" key="4">
    <source>
        <dbReference type="ARBA" id="ARBA00022801"/>
    </source>
</evidence>
<reference evidence="9 10" key="1">
    <citation type="submission" date="2016-08" db="EMBL/GenBank/DDBJ databases">
        <authorList>
            <person name="Seilhamer J.J."/>
        </authorList>
    </citation>
    <scope>NUCLEOTIDE SEQUENCE [LARGE SCALE GENOMIC DNA]</scope>
    <source>
        <strain evidence="9 10">KCTC 42603</strain>
    </source>
</reference>
<dbReference type="Proteomes" id="UP000175691">
    <property type="component" value="Unassembled WGS sequence"/>
</dbReference>
<dbReference type="SUPFAM" id="SSF74650">
    <property type="entry name" value="Galactose mutarotase-like"/>
    <property type="match status" value="1"/>
</dbReference>
<sequence>MLTPSTAALAQAGSSELPDWQNPQVLQKNRLEPRAHFFAFTEDPGAFNTTPWDSSDYLSLNGTWEFKLAENPDAAPDDFMQPDYAEKGWGEIPVPGNWELNGYGYPNYVNIRLDYGPETPSGEIPSENNSTGLYRKHVSVPEDWAGDRVVAYFGAVKSSFSVWVNGKYVGYSQDSKTAAEFDITDKLKSGDNLIALKVHQWSDGTYLELQDMWRLSGIERDVYLYRTPAEQHIRDIEVVATLDDSYKQGILSLKTDVQTGSGDVMDSCNVSYQLFGKNEKLVWQGQGEGADCAASATLPGIDTWTAETPNLYSLQVAAGEGDTAQYAWQRIGFRRSELKNGNVLINGKPVLIKGVNRHEHDPRTGHVISRESMRRDILLMKQHNINAARNSHYPNNPAWYELANELGLYLVDEANQEAHAFGATDSNYDPEKHIVNNPLWKDAFLDRVRNMYEASKNHPAVVILSIGNETGDGPNTEQLYHWLKTRTDRPVMSDQARTKSHTDMFAKMYASIPLMENYALSDPTRPMILCEYEHAMGNSVGELYDYWQLIRKYPALQGGFIWDWVDQTIETKDKDGNTFLGYGGDFEPEGVYHDENFSANGVMNAYREPHPHAEEVKYVYQDVEVSFAGNGERQIQVFNRRYFTSLNDLTLNWALEENGNVVAQGDIQNLDIEPQQSGTFTLPSFSNKTQEGKRYYLTVRFYPKQKTELYAADVAIATEQLPLAINAMAAAPSLGEGKTPTVNAADDAITVKAGKQTYTFDKQSGWLSQWTADGDKQLASPMVPWFWRAPTDNDFGEKYPEKAKVYQKLYASAKLTSISSSTEGNRVVINTEHALPTLESRYFTRYAIAGDGTLEVSVNFYAAAHKKFPELPRIGYRVELLPNYDTVSWFGRGPHENYRDRHHSAMFGRYTRSVEQLGHDYARPQENGHRAFVYEADFSGKGAETFRVSGEPTIGFNLSKDDLFNYDQFKKQGLHSYQIPQTENTFLYIDYRQRGVGGTNSWGESPLYRYTLPWRDYQYSFVLKPVVE</sequence>
<keyword evidence="10" id="KW-1185">Reference proteome</keyword>
<dbReference type="Gene3D" id="2.60.120.260">
    <property type="entry name" value="Galactose-binding domain-like"/>
    <property type="match status" value="1"/>
</dbReference>
<protein>
    <recommendedName>
        <fullName evidence="3">beta-galactosidase</fullName>
        <ecNumber evidence="3">3.2.1.23</ecNumber>
    </recommendedName>
    <alternativeName>
        <fullName evidence="6">Lactase</fullName>
    </alternativeName>
</protein>